<dbReference type="GO" id="GO:0016682">
    <property type="term" value="F:oxidoreductase activity, acting on diphenols and related substances as donors, oxygen as acceptor"/>
    <property type="evidence" value="ECO:0007669"/>
    <property type="project" value="TreeGrafter"/>
</dbReference>
<name>A0A5C5ZQP6_9BACT</name>
<feature type="transmembrane region" description="Helical" evidence="12">
    <location>
        <begin position="256"/>
        <end position="281"/>
    </location>
</feature>
<sequence>MDYALLWFVLLGVLLAGYAVLDGFDLGVGMLTPVAKNDHERRILFNSIGPLWDGNEVWLVTFGGALFAAFPEAYATVFSGFYTALMAVLGALIFRAVSIEFRSKFKWGWWRGLWDGVFFLSSLVASLVFGVAIGGAMVGVPLDERGVMRATLMDQLGWYPLLVGAMTVALFAQHGALFLRLKTKDELRERVDRWAWRLHGAFALLWIAVTVATMVALPHALTNFAHAPWALLVPVLNVLAILNISRSMKKGHELAAFFSSGATILALVFLLGVAIFPNLVASSPYPEHSLTIHNAASSEKTLWIMSIIALLGMPCVLAYTTVVYWTFRGKVELDEHSY</sequence>
<feature type="transmembrane region" description="Helical" evidence="12">
    <location>
        <begin position="117"/>
        <end position="138"/>
    </location>
</feature>
<feature type="transmembrane region" description="Helical" evidence="12">
    <location>
        <begin position="73"/>
        <end position="97"/>
    </location>
</feature>
<evidence type="ECO:0000256" key="8">
    <source>
        <dbReference type="ARBA" id="ARBA00022982"/>
    </source>
</evidence>
<dbReference type="AlphaFoldDB" id="A0A5C5ZQP6"/>
<dbReference type="InterPro" id="IPR003317">
    <property type="entry name" value="Cyt-d_oxidase_su2"/>
</dbReference>
<feature type="transmembrane region" description="Helical" evidence="12">
    <location>
        <begin position="301"/>
        <end position="327"/>
    </location>
</feature>
<keyword evidence="7" id="KW-0479">Metal-binding</keyword>
<evidence type="ECO:0000256" key="6">
    <source>
        <dbReference type="ARBA" id="ARBA00022692"/>
    </source>
</evidence>
<dbReference type="EMBL" id="SJPQ01000001">
    <property type="protein sequence ID" value="TWT89799.1"/>
    <property type="molecule type" value="Genomic_DNA"/>
</dbReference>
<dbReference type="GO" id="GO:0046872">
    <property type="term" value="F:metal ion binding"/>
    <property type="evidence" value="ECO:0007669"/>
    <property type="project" value="UniProtKB-KW"/>
</dbReference>
<dbReference type="Proteomes" id="UP000315440">
    <property type="component" value="Unassembled WGS sequence"/>
</dbReference>
<evidence type="ECO:0000256" key="10">
    <source>
        <dbReference type="ARBA" id="ARBA00023004"/>
    </source>
</evidence>
<proteinExistence type="inferred from homology"/>
<evidence type="ECO:0000256" key="3">
    <source>
        <dbReference type="ARBA" id="ARBA00022448"/>
    </source>
</evidence>
<dbReference type="NCBIfam" id="TIGR00203">
    <property type="entry name" value="cydB"/>
    <property type="match status" value="1"/>
</dbReference>
<gene>
    <name evidence="13" type="primary">cydB</name>
    <name evidence="13" type="ORF">Mal64_01780</name>
</gene>
<keyword evidence="10" id="KW-0408">Iron</keyword>
<evidence type="ECO:0000256" key="5">
    <source>
        <dbReference type="ARBA" id="ARBA00022617"/>
    </source>
</evidence>
<evidence type="ECO:0000256" key="2">
    <source>
        <dbReference type="ARBA" id="ARBA00007543"/>
    </source>
</evidence>
<evidence type="ECO:0000256" key="1">
    <source>
        <dbReference type="ARBA" id="ARBA00004651"/>
    </source>
</evidence>
<keyword evidence="4" id="KW-1003">Cell membrane</keyword>
<keyword evidence="11 12" id="KW-0472">Membrane</keyword>
<dbReference type="GO" id="GO:0019646">
    <property type="term" value="P:aerobic electron transport chain"/>
    <property type="evidence" value="ECO:0007669"/>
    <property type="project" value="TreeGrafter"/>
</dbReference>
<dbReference type="OrthoDB" id="9776710at2"/>
<dbReference type="GO" id="GO:0009055">
    <property type="term" value="F:electron transfer activity"/>
    <property type="evidence" value="ECO:0007669"/>
    <property type="project" value="TreeGrafter"/>
</dbReference>
<feature type="transmembrane region" description="Helical" evidence="12">
    <location>
        <begin position="227"/>
        <end position="244"/>
    </location>
</feature>
<keyword evidence="9 12" id="KW-1133">Transmembrane helix</keyword>
<comment type="caution">
    <text evidence="13">The sequence shown here is derived from an EMBL/GenBank/DDBJ whole genome shotgun (WGS) entry which is preliminary data.</text>
</comment>
<evidence type="ECO:0000256" key="9">
    <source>
        <dbReference type="ARBA" id="ARBA00022989"/>
    </source>
</evidence>
<organism evidence="13 14">
    <name type="scientific">Pseudobythopirellula maris</name>
    <dbReference type="NCBI Taxonomy" id="2527991"/>
    <lineage>
        <taxon>Bacteria</taxon>
        <taxon>Pseudomonadati</taxon>
        <taxon>Planctomycetota</taxon>
        <taxon>Planctomycetia</taxon>
        <taxon>Pirellulales</taxon>
        <taxon>Lacipirellulaceae</taxon>
        <taxon>Pseudobythopirellula</taxon>
    </lineage>
</organism>
<dbReference type="RefSeq" id="WP_146395781.1">
    <property type="nucleotide sequence ID" value="NZ_SJPQ01000001.1"/>
</dbReference>
<dbReference type="PANTHER" id="PTHR43141">
    <property type="entry name" value="CYTOCHROME BD2 SUBUNIT II"/>
    <property type="match status" value="1"/>
</dbReference>
<feature type="transmembrane region" description="Helical" evidence="12">
    <location>
        <begin position="200"/>
        <end position="221"/>
    </location>
</feature>
<feature type="transmembrane region" description="Helical" evidence="12">
    <location>
        <begin position="158"/>
        <end position="179"/>
    </location>
</feature>
<dbReference type="Pfam" id="PF02322">
    <property type="entry name" value="Cyt_bd_oxida_II"/>
    <property type="match status" value="1"/>
</dbReference>
<evidence type="ECO:0000256" key="12">
    <source>
        <dbReference type="SAM" id="Phobius"/>
    </source>
</evidence>
<keyword evidence="5" id="KW-0349">Heme</keyword>
<comment type="similarity">
    <text evidence="2">Belongs to the cytochrome ubiquinol oxidase subunit 2 family.</text>
</comment>
<evidence type="ECO:0000256" key="7">
    <source>
        <dbReference type="ARBA" id="ARBA00022723"/>
    </source>
</evidence>
<dbReference type="GO" id="GO:0070069">
    <property type="term" value="C:cytochrome complex"/>
    <property type="evidence" value="ECO:0007669"/>
    <property type="project" value="TreeGrafter"/>
</dbReference>
<keyword evidence="14" id="KW-1185">Reference proteome</keyword>
<protein>
    <submittedName>
        <fullName evidence="13">Cytochrome bd-I ubiquinol oxidase subunit 2</fullName>
    </submittedName>
</protein>
<evidence type="ECO:0000256" key="4">
    <source>
        <dbReference type="ARBA" id="ARBA00022475"/>
    </source>
</evidence>
<evidence type="ECO:0000256" key="11">
    <source>
        <dbReference type="ARBA" id="ARBA00023136"/>
    </source>
</evidence>
<accession>A0A5C5ZQP6</accession>
<dbReference type="GO" id="GO:0005886">
    <property type="term" value="C:plasma membrane"/>
    <property type="evidence" value="ECO:0007669"/>
    <property type="project" value="UniProtKB-SubCell"/>
</dbReference>
<keyword evidence="3" id="KW-0813">Transport</keyword>
<keyword evidence="8" id="KW-0249">Electron transport</keyword>
<evidence type="ECO:0000313" key="13">
    <source>
        <dbReference type="EMBL" id="TWT89799.1"/>
    </source>
</evidence>
<evidence type="ECO:0000313" key="14">
    <source>
        <dbReference type="Proteomes" id="UP000315440"/>
    </source>
</evidence>
<reference evidence="13 14" key="1">
    <citation type="submission" date="2019-02" db="EMBL/GenBank/DDBJ databases">
        <title>Deep-cultivation of Planctomycetes and their phenomic and genomic characterization uncovers novel biology.</title>
        <authorList>
            <person name="Wiegand S."/>
            <person name="Jogler M."/>
            <person name="Boedeker C."/>
            <person name="Pinto D."/>
            <person name="Vollmers J."/>
            <person name="Rivas-Marin E."/>
            <person name="Kohn T."/>
            <person name="Peeters S.H."/>
            <person name="Heuer A."/>
            <person name="Rast P."/>
            <person name="Oberbeckmann S."/>
            <person name="Bunk B."/>
            <person name="Jeske O."/>
            <person name="Meyerdierks A."/>
            <person name="Storesund J.E."/>
            <person name="Kallscheuer N."/>
            <person name="Luecker S."/>
            <person name="Lage O.M."/>
            <person name="Pohl T."/>
            <person name="Merkel B.J."/>
            <person name="Hornburger P."/>
            <person name="Mueller R.-W."/>
            <person name="Bruemmer F."/>
            <person name="Labrenz M."/>
            <person name="Spormann A.M."/>
            <person name="Op Den Camp H."/>
            <person name="Overmann J."/>
            <person name="Amann R."/>
            <person name="Jetten M.S.M."/>
            <person name="Mascher T."/>
            <person name="Medema M.H."/>
            <person name="Devos D.P."/>
            <person name="Kaster A.-K."/>
            <person name="Ovreas L."/>
            <person name="Rohde M."/>
            <person name="Galperin M.Y."/>
            <person name="Jogler C."/>
        </authorList>
    </citation>
    <scope>NUCLEOTIDE SEQUENCE [LARGE SCALE GENOMIC DNA]</scope>
    <source>
        <strain evidence="13 14">Mal64</strain>
    </source>
</reference>
<comment type="subcellular location">
    <subcellularLocation>
        <location evidence="1">Cell membrane</location>
        <topology evidence="1">Multi-pass membrane protein</topology>
    </subcellularLocation>
</comment>
<keyword evidence="6 12" id="KW-0812">Transmembrane</keyword>
<dbReference type="PIRSF" id="PIRSF000267">
    <property type="entry name" value="Cyt_oxidse_sub2"/>
    <property type="match status" value="1"/>
</dbReference>
<dbReference type="PANTHER" id="PTHR43141:SF5">
    <property type="entry name" value="CYTOCHROME BD-I UBIQUINOL OXIDASE SUBUNIT 2"/>
    <property type="match status" value="1"/>
</dbReference>